<dbReference type="EMBL" id="CP124587">
    <property type="protein sequence ID" value="WZE69923.1"/>
    <property type="molecule type" value="Genomic_DNA"/>
</dbReference>
<evidence type="ECO:0008006" key="3">
    <source>
        <dbReference type="Google" id="ProtNLM"/>
    </source>
</evidence>
<gene>
    <name evidence="2" type="ORF">QA540_10935</name>
</gene>
<geneLocation type="plasmid" evidence="2">
    <name>pMP13116_2</name>
</geneLocation>
<dbReference type="AlphaFoldDB" id="A0AAU6RI58"/>
<reference evidence="2" key="1">
    <citation type="submission" date="2023-04" db="EMBL/GenBank/DDBJ databases">
        <title>Macrococci isolated from food, foodproducing animals, and human clinical materials.</title>
        <authorList>
            <person name="Maslanova I."/>
            <person name="Svec P."/>
            <person name="Sedlacek I."/>
            <person name="Novakova D."/>
            <person name="Keller J.E."/>
            <person name="Schwendener S."/>
            <person name="Finstrlova A."/>
            <person name="Botka T."/>
            <person name="Kovarovic V."/>
            <person name="Petras P."/>
            <person name="Perreten V."/>
            <person name="Pantucek R."/>
        </authorList>
    </citation>
    <scope>NUCLEOTIDE SEQUENCE</scope>
    <source>
        <strain evidence="2">NRL/St 13/116</strain>
        <plasmid evidence="2">pMP13116_2</plasmid>
    </source>
</reference>
<sequence>MSKLAGREVSYIKEYRVIDEKTGQINPEHIRIEVIKDTYTKSKFNDLTYKERNPEGISFFHLKLISERDVQKELDFNLIDLGRLMMLFSYASYENNGRHYLRLDNGRPITYKIIKDVLKINTRTLRATMNKFLNKEILFFDEDKKQYYFTDKYISKGKMNNSEKRKKIFPPYRFYTKSIRELYNTLTEDKSNQSKLLGLLLCITPYIRLIDHVGIKYKRNSSNNMLVLSEYDEVNERYEAISQKMLAERLNIAENSLITYFKKLNEITHKATGQHLIYKYNESLQAYGQRYKYTNEAIVINPRYTYSSDEHSRRYRNLVNAIENAESNIISFINEEDEKNSVEEVKNN</sequence>
<feature type="coiled-coil region" evidence="1">
    <location>
        <begin position="308"/>
        <end position="335"/>
    </location>
</feature>
<accession>A0AAU6RI58</accession>
<dbReference type="RefSeq" id="WP_420496634.1">
    <property type="nucleotide sequence ID" value="NZ_CP124587.1"/>
</dbReference>
<organism evidence="2">
    <name type="scientific">Macrococcus psychrotolerans</name>
    <dbReference type="NCBI Taxonomy" id="3039389"/>
    <lineage>
        <taxon>Bacteria</taxon>
        <taxon>Bacillati</taxon>
        <taxon>Bacillota</taxon>
        <taxon>Bacilli</taxon>
        <taxon>Bacillales</taxon>
        <taxon>Staphylococcaceae</taxon>
        <taxon>Macrococcus</taxon>
    </lineage>
</organism>
<evidence type="ECO:0000256" key="1">
    <source>
        <dbReference type="SAM" id="Coils"/>
    </source>
</evidence>
<keyword evidence="1" id="KW-0175">Coiled coil</keyword>
<protein>
    <recommendedName>
        <fullName evidence="3">Replication protein</fullName>
    </recommendedName>
</protein>
<keyword evidence="2" id="KW-0614">Plasmid</keyword>
<proteinExistence type="predicted"/>
<name>A0AAU6RI58_9STAP</name>
<evidence type="ECO:0000313" key="2">
    <source>
        <dbReference type="EMBL" id="WZE69923.1"/>
    </source>
</evidence>